<dbReference type="SUPFAM" id="SSF53720">
    <property type="entry name" value="ALDH-like"/>
    <property type="match status" value="1"/>
</dbReference>
<dbReference type="Gene3D" id="3.40.605.10">
    <property type="entry name" value="Aldehyde Dehydrogenase, Chain A, domain 1"/>
    <property type="match status" value="1"/>
</dbReference>
<feature type="domain" description="Aldehyde dehydrogenase" evidence="3">
    <location>
        <begin position="10"/>
        <end position="171"/>
    </location>
</feature>
<dbReference type="GO" id="GO:0003842">
    <property type="term" value="F:L-glutamate gamma-semialdehyde dehydrogenase activity"/>
    <property type="evidence" value="ECO:0007669"/>
    <property type="project" value="TreeGrafter"/>
</dbReference>
<accession>A0A919HSJ4</accession>
<organism evidence="4 5">
    <name type="scientific">Klebsiella pneumoniae</name>
    <dbReference type="NCBI Taxonomy" id="573"/>
    <lineage>
        <taxon>Bacteria</taxon>
        <taxon>Pseudomonadati</taxon>
        <taxon>Pseudomonadota</taxon>
        <taxon>Gammaproteobacteria</taxon>
        <taxon>Enterobacterales</taxon>
        <taxon>Enterobacteriaceae</taxon>
        <taxon>Klebsiella/Raoultella group</taxon>
        <taxon>Klebsiella</taxon>
        <taxon>Klebsiella pneumoniae complex</taxon>
    </lineage>
</organism>
<evidence type="ECO:0000259" key="3">
    <source>
        <dbReference type="Pfam" id="PF00171"/>
    </source>
</evidence>
<evidence type="ECO:0000256" key="1">
    <source>
        <dbReference type="ARBA" id="ARBA00023002"/>
    </source>
</evidence>
<reference evidence="4" key="1">
    <citation type="submission" date="2020-10" db="EMBL/GenBank/DDBJ databases">
        <title>Genome Sequence of ESBL Producing Zambian Clinical Strains.</title>
        <authorList>
            <person name="Shawa M."/>
            <person name="Furuta Y."/>
            <person name="Simbotwe M."/>
            <person name="Mulenga E."/>
            <person name="Mubanga M."/>
            <person name="Mulenga G."/>
            <person name="Kaile C."/>
            <person name="Zorigt T."/>
            <person name="Hang'ombe B."/>
            <person name="Higashi H."/>
        </authorList>
    </citation>
    <scope>NUCLEOTIDE SEQUENCE</scope>
    <source>
        <strain evidence="4">Zam_UTH_09</strain>
    </source>
</reference>
<dbReference type="AlphaFoldDB" id="A0A919HSJ4"/>
<comment type="caution">
    <text evidence="4">The sequence shown here is derived from an EMBL/GenBank/DDBJ whole genome shotgun (WGS) entry which is preliminary data.</text>
</comment>
<evidence type="ECO:0000256" key="2">
    <source>
        <dbReference type="ARBA" id="ARBA00023027"/>
    </source>
</evidence>
<sequence length="192" mass="21128">MLEQPVAEGEMQPVVNPAEPKDIVGYVREASDAEVQQALTSAINNAPIWFATPPQERAAILERAAVLMESQMPTLMGIPVREAGKTFSNAIAEVREAVDFLHYYAGQVRDDFDNETHRPLGPVVCISPWNFPLAIFTGQIAAALAAGNSVLAKPAEQTPLIAARAWRFYWKPACRRALFNCCRVAGRPWAPR</sequence>
<dbReference type="EMBL" id="BNFF01000001">
    <property type="protein sequence ID" value="GHK52673.1"/>
    <property type="molecule type" value="Genomic_DNA"/>
</dbReference>
<dbReference type="GO" id="GO:0010133">
    <property type="term" value="P:L-proline catabolic process to L-glutamate"/>
    <property type="evidence" value="ECO:0007669"/>
    <property type="project" value="TreeGrafter"/>
</dbReference>
<evidence type="ECO:0000313" key="4">
    <source>
        <dbReference type="EMBL" id="GHK52673.1"/>
    </source>
</evidence>
<dbReference type="InterPro" id="IPR016162">
    <property type="entry name" value="Ald_DH_N"/>
</dbReference>
<dbReference type="InterPro" id="IPR050485">
    <property type="entry name" value="Proline_metab_enzyme"/>
</dbReference>
<evidence type="ECO:0000313" key="5">
    <source>
        <dbReference type="Proteomes" id="UP000655094"/>
    </source>
</evidence>
<name>A0A919HSJ4_KLEPN</name>
<keyword evidence="1" id="KW-0560">Oxidoreductase</keyword>
<dbReference type="Proteomes" id="UP000655094">
    <property type="component" value="Unassembled WGS sequence"/>
</dbReference>
<protein>
    <recommendedName>
        <fullName evidence="3">Aldehyde dehydrogenase domain-containing protein</fullName>
    </recommendedName>
</protein>
<keyword evidence="2" id="KW-0520">NAD</keyword>
<dbReference type="InterPro" id="IPR015590">
    <property type="entry name" value="Aldehyde_DH_dom"/>
</dbReference>
<dbReference type="PANTHER" id="PTHR42862">
    <property type="entry name" value="DELTA-1-PYRROLINE-5-CARBOXYLATE DEHYDROGENASE 1, ISOFORM A-RELATED"/>
    <property type="match status" value="1"/>
</dbReference>
<dbReference type="GO" id="GO:0009898">
    <property type="term" value="C:cytoplasmic side of plasma membrane"/>
    <property type="evidence" value="ECO:0007669"/>
    <property type="project" value="TreeGrafter"/>
</dbReference>
<dbReference type="Pfam" id="PF00171">
    <property type="entry name" value="Aldedh"/>
    <property type="match status" value="1"/>
</dbReference>
<proteinExistence type="predicted"/>
<dbReference type="PANTHER" id="PTHR42862:SF1">
    <property type="entry name" value="DELTA-1-PYRROLINE-5-CARBOXYLATE DEHYDROGENASE 2, ISOFORM A-RELATED"/>
    <property type="match status" value="1"/>
</dbReference>
<gene>
    <name evidence="4" type="ORF">KPZU09_24090</name>
</gene>
<dbReference type="InterPro" id="IPR016161">
    <property type="entry name" value="Ald_DH/histidinol_DH"/>
</dbReference>